<dbReference type="STRING" id="1318628.MARLIPOL_13109"/>
<organism evidence="1 2">
    <name type="scientific">Marinobacter lipolyticus SM19</name>
    <dbReference type="NCBI Taxonomy" id="1318628"/>
    <lineage>
        <taxon>Bacteria</taxon>
        <taxon>Pseudomonadati</taxon>
        <taxon>Pseudomonadota</taxon>
        <taxon>Gammaproteobacteria</taxon>
        <taxon>Pseudomonadales</taxon>
        <taxon>Marinobacteraceae</taxon>
        <taxon>Marinobacter</taxon>
    </lineage>
</organism>
<reference evidence="1 2" key="1">
    <citation type="journal article" date="2013" name="Genome Announc.">
        <title>Draft Genome Sequence of the Moderately Halophilic Bacterium Marinobacter lipolyticus Strain SM19.</title>
        <authorList>
            <person name="Papke R.T."/>
            <person name="de la Haba R.R."/>
            <person name="Infante-Dominguez C."/>
            <person name="Perez D."/>
            <person name="Sanchez-Porro C."/>
            <person name="Lapierre P."/>
            <person name="Ventosa A."/>
        </authorList>
    </citation>
    <scope>NUCLEOTIDE SEQUENCE [LARGE SCALE GENOMIC DNA]</scope>
    <source>
        <strain evidence="1 2">SM19</strain>
    </source>
</reference>
<keyword evidence="2" id="KW-1185">Reference proteome</keyword>
<dbReference type="AlphaFoldDB" id="R8AYG6"/>
<dbReference type="eggNOG" id="ENOG50331C0">
    <property type="taxonomic scope" value="Bacteria"/>
</dbReference>
<evidence type="ECO:0000313" key="1">
    <source>
        <dbReference type="EMBL" id="EON91386.1"/>
    </source>
</evidence>
<accession>R8AYG6</accession>
<dbReference type="OrthoDB" id="6183496at2"/>
<comment type="caution">
    <text evidence="1">The sequence shown here is derived from an EMBL/GenBank/DDBJ whole genome shotgun (WGS) entry which is preliminary data.</text>
</comment>
<protein>
    <submittedName>
        <fullName evidence="1">Uncharacterized protein</fullName>
    </submittedName>
</protein>
<evidence type="ECO:0000313" key="2">
    <source>
        <dbReference type="Proteomes" id="UP000016540"/>
    </source>
</evidence>
<sequence length="79" mass="9201">MSKTFPSYTDFSEVIPDVRDGLTRTERIILYVLHETQRELNGRNVPTVMLYGRVLEYVNISEEELHVYLDRLGVKGDGR</sequence>
<proteinExistence type="predicted"/>
<gene>
    <name evidence="1" type="ORF">MARLIPOL_13109</name>
</gene>
<dbReference type="PATRIC" id="fig|1318628.3.peg.2617"/>
<dbReference type="RefSeq" id="WP_012138725.1">
    <property type="nucleotide sequence ID" value="NZ_KE007326.1"/>
</dbReference>
<name>R8AYG6_9GAMM</name>
<dbReference type="EMBL" id="ASAD01000015">
    <property type="protein sequence ID" value="EON91386.1"/>
    <property type="molecule type" value="Genomic_DNA"/>
</dbReference>
<dbReference type="Proteomes" id="UP000016540">
    <property type="component" value="Unassembled WGS sequence"/>
</dbReference>
<dbReference type="HOGENOM" id="CLU_192926_0_0_6"/>